<dbReference type="Proteomes" id="UP000271337">
    <property type="component" value="Unassembled WGS sequence"/>
</dbReference>
<dbReference type="PROSITE" id="PS50166">
    <property type="entry name" value="IMPORTIN_B_NT"/>
    <property type="match status" value="1"/>
</dbReference>
<dbReference type="InterPro" id="IPR011989">
    <property type="entry name" value="ARM-like"/>
</dbReference>
<dbReference type="Gene3D" id="1.25.10.10">
    <property type="entry name" value="Leucine-rich Repeat Variant"/>
    <property type="match status" value="1"/>
</dbReference>
<proteinExistence type="predicted"/>
<dbReference type="InterPro" id="IPR051345">
    <property type="entry name" value="Importin_beta-like_NTR"/>
</dbReference>
<evidence type="ECO:0000256" key="2">
    <source>
        <dbReference type="ARBA" id="ARBA00025147"/>
    </source>
</evidence>
<evidence type="ECO:0000256" key="1">
    <source>
        <dbReference type="ARBA" id="ARBA00022694"/>
    </source>
</evidence>
<reference evidence="5 6" key="1">
    <citation type="journal article" date="2018" name="BMC Genomics">
        <title>Genomic evidence for intraspecific hybridization in a clonal and extremely halotolerant yeast.</title>
        <authorList>
            <person name="Gostincar C."/>
            <person name="Stajich J.E."/>
            <person name="Zupancic J."/>
            <person name="Zalar P."/>
            <person name="Gunde-Cimerman N."/>
        </authorList>
    </citation>
    <scope>NUCLEOTIDE SEQUENCE [LARGE SCALE GENOMIC DNA]</scope>
    <source>
        <strain evidence="5 6">EXF-6669</strain>
    </source>
</reference>
<organism evidence="5 6">
    <name type="scientific">Hortaea werneckii</name>
    <name type="common">Black yeast</name>
    <name type="synonym">Cladosporium werneckii</name>
    <dbReference type="NCBI Taxonomy" id="91943"/>
    <lineage>
        <taxon>Eukaryota</taxon>
        <taxon>Fungi</taxon>
        <taxon>Dikarya</taxon>
        <taxon>Ascomycota</taxon>
        <taxon>Pezizomycotina</taxon>
        <taxon>Dothideomycetes</taxon>
        <taxon>Dothideomycetidae</taxon>
        <taxon>Mycosphaerellales</taxon>
        <taxon>Teratosphaeriaceae</taxon>
        <taxon>Hortaea</taxon>
    </lineage>
</organism>
<dbReference type="OrthoDB" id="435593at2759"/>
<dbReference type="EMBL" id="QWIL01000172">
    <property type="protein sequence ID" value="RMY22688.1"/>
    <property type="molecule type" value="Genomic_DNA"/>
</dbReference>
<protein>
    <recommendedName>
        <fullName evidence="4">Importin N-terminal domain-containing protein</fullName>
    </recommendedName>
</protein>
<dbReference type="AlphaFoldDB" id="A0A3M7A5G0"/>
<dbReference type="InterPro" id="IPR016024">
    <property type="entry name" value="ARM-type_fold"/>
</dbReference>
<feature type="region of interest" description="Disordered" evidence="3">
    <location>
        <begin position="898"/>
        <end position="933"/>
    </location>
</feature>
<dbReference type="PANTHER" id="PTHR12363">
    <property type="entry name" value="TRANSPORTIN 3 AND IMPORTIN 13"/>
    <property type="match status" value="1"/>
</dbReference>
<dbReference type="GO" id="GO:0005737">
    <property type="term" value="C:cytoplasm"/>
    <property type="evidence" value="ECO:0007669"/>
    <property type="project" value="TreeGrafter"/>
</dbReference>
<keyword evidence="1" id="KW-0819">tRNA processing</keyword>
<accession>A0A3M7A5G0</accession>
<dbReference type="Pfam" id="PF24139">
    <property type="entry name" value="TPR_TNPO3_IPO13_4th"/>
    <property type="match status" value="1"/>
</dbReference>
<dbReference type="GO" id="GO:0031267">
    <property type="term" value="F:small GTPase binding"/>
    <property type="evidence" value="ECO:0007669"/>
    <property type="project" value="InterPro"/>
</dbReference>
<sequence length="1049" mass="117671">MVEWSRARVGVRGGGRVSRDLRREERKRSGVGVQTGYARRGGWKTKREDPRIGKDTIPIMATAATMYGQQAFAPVLSALATMSSNADRSQKGQAHQYLEQFQKSEEAWSATFAILHAPQSSDEAKLFAATTLKGKIVFDFHQLPRNSLPQLRDTILALLTTYAKGPKPVRTQLAVCLANLAIQFLEWKDVLPTVIRTLGSDPASIKCALEFIHVLPEEVTEGRKINLAEDDLINRTRELLEENAEQVLQLLTQYAQSSPEAAKEGILMDCITSWIREVPLANIVASPLMEVVMGALQSDDSFDAAVETLCAIFKETRDVDENIETIKALYPRLAQLQPRIKAAAEEEDWETFKGITRVFAEAGEAWVVLIAREAQQFRALVESVLECCLRDHEREALSQTFNFWYELKQYITLERYMEARLQFVDVYSKLVDIMIGHLEYPTPEAGGSETDLFEGDREAEDKFREFRHQMGDVLKDCCEVIGVTECLQKSYVLVEKWVGQYGPQAQEGKVPHWQKLEAPLFSMRAMGRMVPSDENIMLPRLIPLIVQIPDQEKVRFQAVMALGRYTEWTAQHPDTLQDQLNFIMAAFQHPSKEVVRAAALSLKFFCNDCAELLKDYMPQLQQFYEGVIDGLPPTSQEEVTEGVASVLAKQPVEGLQQALKLCCDPVVQRLMGMAQQATEKDQKLAIADRLNLVTIFIQEVKPYIDPAKPPPGGHPAVAYCQEIFPILAAICERFVDFVPIAERICRCWRYMVLSYRVHAAPLLPLLADKLAAGFTASRQGCFLWATDSIVREFSPDVIQVVGESTTETIYTFYEQQATTFLRALNDLPPEELPDVIEDFFRLTTDVILYYPSKLLLSPLLPPILSAASTSLTLLKEEPLIATLHFLRDFLAYGSPDAPASSFDPDGQYRPRPNPPELQNAVLSQLNPPAGGPTPGLGESLLQRCLTGMMFSFPADCFPDSSGVLLSLFQLLPNETSAWIANTLHLLPAGSVAEQEKERLLRNLAQRVESGEVRKVRGLVQDFTNSYRRRNVAPREGLGRLEGGRFRFSG</sequence>
<gene>
    <name evidence="5" type="ORF">D0867_02555</name>
</gene>
<dbReference type="GO" id="GO:0006606">
    <property type="term" value="P:protein import into nucleus"/>
    <property type="evidence" value="ECO:0007669"/>
    <property type="project" value="TreeGrafter"/>
</dbReference>
<feature type="domain" description="Importin N-terminal" evidence="4">
    <location>
        <begin position="94"/>
        <end position="161"/>
    </location>
</feature>
<dbReference type="GO" id="GO:0008033">
    <property type="term" value="P:tRNA processing"/>
    <property type="evidence" value="ECO:0007669"/>
    <property type="project" value="UniProtKB-KW"/>
</dbReference>
<dbReference type="SMART" id="SM00913">
    <property type="entry name" value="IBN_N"/>
    <property type="match status" value="1"/>
</dbReference>
<dbReference type="InterPro" id="IPR057942">
    <property type="entry name" value="TPR_TNPO3_IPO13_3rd"/>
</dbReference>
<evidence type="ECO:0000313" key="6">
    <source>
        <dbReference type="Proteomes" id="UP000271337"/>
    </source>
</evidence>
<dbReference type="InterPro" id="IPR013598">
    <property type="entry name" value="Exportin-1/Importin-b-like"/>
</dbReference>
<dbReference type="Pfam" id="PF24140">
    <property type="entry name" value="TPR_TNPO3_IPO13_3rd"/>
    <property type="match status" value="1"/>
</dbReference>
<dbReference type="FunFam" id="1.25.10.10:FF:000266">
    <property type="entry name" value="mRNA transport regulator MTR10"/>
    <property type="match status" value="1"/>
</dbReference>
<dbReference type="Pfam" id="PF03810">
    <property type="entry name" value="IBN_N"/>
    <property type="match status" value="1"/>
</dbReference>
<comment type="function">
    <text evidence="2">tRNA nucleus export receptor which facilitates tRNA translocation across the nuclear pore complex. Involved in pre-tRNA splicing, probably by affecting the interaction of pre-tRNA with splicing endonuclease.</text>
</comment>
<dbReference type="PANTHER" id="PTHR12363:SF53">
    <property type="entry name" value="MRNA TRANSPORT REGULATOR MTR10"/>
    <property type="match status" value="1"/>
</dbReference>
<evidence type="ECO:0000256" key="3">
    <source>
        <dbReference type="SAM" id="MobiDB-lite"/>
    </source>
</evidence>
<evidence type="ECO:0000313" key="5">
    <source>
        <dbReference type="EMBL" id="RMY22688.1"/>
    </source>
</evidence>
<dbReference type="InterPro" id="IPR058537">
    <property type="entry name" value="TPR_TNPO3_IPO13_4th"/>
</dbReference>
<dbReference type="GO" id="GO:0005634">
    <property type="term" value="C:nucleus"/>
    <property type="evidence" value="ECO:0007669"/>
    <property type="project" value="UniProtKB-ARBA"/>
</dbReference>
<dbReference type="InterPro" id="IPR057941">
    <property type="entry name" value="TPR_TNPO3_IPO13_2nd"/>
</dbReference>
<dbReference type="SUPFAM" id="SSF48371">
    <property type="entry name" value="ARM repeat"/>
    <property type="match status" value="1"/>
</dbReference>
<evidence type="ECO:0000259" key="4">
    <source>
        <dbReference type="PROSITE" id="PS50166"/>
    </source>
</evidence>
<dbReference type="Pfam" id="PF08389">
    <property type="entry name" value="Xpo1"/>
    <property type="match status" value="1"/>
</dbReference>
<comment type="caution">
    <text evidence="5">The sequence shown here is derived from an EMBL/GenBank/DDBJ whole genome shotgun (WGS) entry which is preliminary data.</text>
</comment>
<name>A0A3M7A5G0_HORWE</name>
<dbReference type="Pfam" id="PF24138">
    <property type="entry name" value="TPR_TNPO3_IPO13_2nd"/>
    <property type="match status" value="1"/>
</dbReference>
<dbReference type="InterPro" id="IPR001494">
    <property type="entry name" value="Importin-beta_N"/>
</dbReference>